<reference evidence="1" key="1">
    <citation type="submission" date="2023-07" db="EMBL/GenBank/DDBJ databases">
        <authorList>
            <person name="Kim M.K."/>
        </authorList>
    </citation>
    <scope>NUCLEOTIDE SEQUENCE</scope>
    <source>
        <strain evidence="1">CA1-15</strain>
    </source>
</reference>
<evidence type="ECO:0000313" key="1">
    <source>
        <dbReference type="EMBL" id="MDO7843558.1"/>
    </source>
</evidence>
<comment type="caution">
    <text evidence="1">The sequence shown here is derived from an EMBL/GenBank/DDBJ whole genome shotgun (WGS) entry which is preliminary data.</text>
</comment>
<accession>A0ABT9A1X2</accession>
<gene>
    <name evidence="1" type="ORF">Q5H94_14590</name>
</gene>
<dbReference type="EMBL" id="JAUQSZ010000010">
    <property type="protein sequence ID" value="MDO7843558.1"/>
    <property type="molecule type" value="Genomic_DNA"/>
</dbReference>
<proteinExistence type="predicted"/>
<sequence>MGYNEDQLEQMKMSQALAYTAVMGALTSLHAMPEEGPGAGAIDFFPTIDGLLQVIATLAMMVDAFPTKRDQRQFVETMRKGLLAHFVDAERDAKQGLLGESRRLDQMPWGGTGMAH</sequence>
<organism evidence="1 2">
    <name type="scientific">Sphingomonas immobilis</name>
    <dbReference type="NCBI Taxonomy" id="3063997"/>
    <lineage>
        <taxon>Bacteria</taxon>
        <taxon>Pseudomonadati</taxon>
        <taxon>Pseudomonadota</taxon>
        <taxon>Alphaproteobacteria</taxon>
        <taxon>Sphingomonadales</taxon>
        <taxon>Sphingomonadaceae</taxon>
        <taxon>Sphingomonas</taxon>
    </lineage>
</organism>
<keyword evidence="2" id="KW-1185">Reference proteome</keyword>
<name>A0ABT9A1X2_9SPHN</name>
<protein>
    <submittedName>
        <fullName evidence="1">Uncharacterized protein</fullName>
    </submittedName>
</protein>
<dbReference type="RefSeq" id="WP_304562012.1">
    <property type="nucleotide sequence ID" value="NZ_JAUQSZ010000010.1"/>
</dbReference>
<dbReference type="Proteomes" id="UP001176468">
    <property type="component" value="Unassembled WGS sequence"/>
</dbReference>
<evidence type="ECO:0000313" key="2">
    <source>
        <dbReference type="Proteomes" id="UP001176468"/>
    </source>
</evidence>